<comment type="caution">
    <text evidence="1">The sequence shown here is derived from an EMBL/GenBank/DDBJ whole genome shotgun (WGS) entry which is preliminary data.</text>
</comment>
<dbReference type="EMBL" id="JAETWB010000002">
    <property type="protein sequence ID" value="MBL6078184.1"/>
    <property type="molecule type" value="Genomic_DNA"/>
</dbReference>
<keyword evidence="2" id="KW-1185">Reference proteome</keyword>
<evidence type="ECO:0000313" key="1">
    <source>
        <dbReference type="EMBL" id="MBL6078184.1"/>
    </source>
</evidence>
<dbReference type="RefSeq" id="WP_202831323.1">
    <property type="nucleotide sequence ID" value="NZ_JAETWB010000002.1"/>
</dbReference>
<dbReference type="Proteomes" id="UP000660885">
    <property type="component" value="Unassembled WGS sequence"/>
</dbReference>
<organism evidence="1 2">
    <name type="scientific">Belnapia arida</name>
    <dbReference type="NCBI Taxonomy" id="2804533"/>
    <lineage>
        <taxon>Bacteria</taxon>
        <taxon>Pseudomonadati</taxon>
        <taxon>Pseudomonadota</taxon>
        <taxon>Alphaproteobacteria</taxon>
        <taxon>Acetobacterales</taxon>
        <taxon>Roseomonadaceae</taxon>
        <taxon>Belnapia</taxon>
    </lineage>
</organism>
<accession>A0ABS1U0I1</accession>
<reference evidence="1 2" key="1">
    <citation type="submission" date="2021-01" db="EMBL/GenBank/DDBJ databases">
        <title>Belnapia mucosa sp. nov. and Belnapia arida sp. nov., isolated from the Tabernas Desert (Almeria, Spain).</title>
        <authorList>
            <person name="Molina-Menor E."/>
            <person name="Vidal-Verdu A."/>
            <person name="Calonge A."/>
            <person name="Satari L."/>
            <person name="Pereto J."/>
            <person name="Porcar M."/>
        </authorList>
    </citation>
    <scope>NUCLEOTIDE SEQUENCE [LARGE SCALE GENOMIC DNA]</scope>
    <source>
        <strain evidence="1 2">T18</strain>
    </source>
</reference>
<evidence type="ECO:0000313" key="2">
    <source>
        <dbReference type="Proteomes" id="UP000660885"/>
    </source>
</evidence>
<sequence>MKALPHVGQRHGETVCCAGVTMDGQWRRQYPIHFRRLRDNQFSRWQWIEYDWIAPGPEDQRRESRRVQEETIEVGEVMPERERAQFLEPIITGSTKEAAAKGMSLTLVRPISVRFRWKAKTEKQIAEERAAYEDAARQKSFLDPDLTALNPCPYAFHFDWTDAEGKTHKATCDDWETAATYYRRERTMGAKAALADLEKTFGAEYPARGMAFAMGTHSRRAEQWLLVGVLRLDRVSQLSLF</sequence>
<protein>
    <submittedName>
        <fullName evidence="1">Uncharacterized protein</fullName>
    </submittedName>
</protein>
<proteinExistence type="predicted"/>
<gene>
    <name evidence="1" type="ORF">JMJ56_09220</name>
</gene>
<name>A0ABS1U0I1_9PROT</name>